<reference evidence="4" key="1">
    <citation type="submission" date="2017-09" db="EMBL/GenBank/DDBJ databases">
        <title>FDA dAtabase for Regulatory Grade micrObial Sequences (FDA-ARGOS): Supporting development and validation of Infectious Disease Dx tests.</title>
        <authorList>
            <person name="Minogue T."/>
            <person name="Wolcott M."/>
            <person name="Wasieloski L."/>
            <person name="Aguilar W."/>
            <person name="Moore D."/>
            <person name="Tallon L."/>
            <person name="Sadzewicz L."/>
            <person name="Ott S."/>
            <person name="Zhao X."/>
            <person name="Nagaraj S."/>
            <person name="Vavikolanu K."/>
            <person name="Aluvathingal J."/>
            <person name="Nadendla S."/>
            <person name="Sichtig H."/>
        </authorList>
    </citation>
    <scope>NUCLEOTIDE SEQUENCE [LARGE SCALE GENOMIC DNA]</scope>
    <source>
        <strain evidence="4">FDAARGOS_394</strain>
    </source>
</reference>
<dbReference type="RefSeq" id="WP_066537824.1">
    <property type="nucleotide sequence ID" value="NZ_DALZQJ010000008.1"/>
</dbReference>
<dbReference type="PROSITE" id="PS51257">
    <property type="entry name" value="PROKAR_LIPOPROTEIN"/>
    <property type="match status" value="1"/>
</dbReference>
<dbReference type="STRING" id="1219032.GCA_001515545_02268"/>
<comment type="caution">
    <text evidence="3">The sequence shown here is derived from an EMBL/GenBank/DDBJ whole genome shotgun (WGS) entry which is preliminary data.</text>
</comment>
<gene>
    <name evidence="3" type="ORF">CRM82_20790</name>
</gene>
<feature type="signal peptide" evidence="1">
    <location>
        <begin position="1"/>
        <end position="17"/>
    </location>
</feature>
<dbReference type="OrthoDB" id="198978at2"/>
<feature type="domain" description="Ysc84 actin-binding" evidence="2">
    <location>
        <begin position="108"/>
        <end position="191"/>
    </location>
</feature>
<evidence type="ECO:0000313" key="4">
    <source>
        <dbReference type="Proteomes" id="UP000220246"/>
    </source>
</evidence>
<dbReference type="AlphaFoldDB" id="A0A2A7UZU5"/>
<evidence type="ECO:0000256" key="1">
    <source>
        <dbReference type="SAM" id="SignalP"/>
    </source>
</evidence>
<dbReference type="CDD" id="cd11524">
    <property type="entry name" value="SYLF"/>
    <property type="match status" value="1"/>
</dbReference>
<accession>A0A2A7UZU5</accession>
<organism evidence="3 4">
    <name type="scientific">Comamonas terrigena</name>
    <dbReference type="NCBI Taxonomy" id="32013"/>
    <lineage>
        <taxon>Bacteria</taxon>
        <taxon>Pseudomonadati</taxon>
        <taxon>Pseudomonadota</taxon>
        <taxon>Betaproteobacteria</taxon>
        <taxon>Burkholderiales</taxon>
        <taxon>Comamonadaceae</taxon>
        <taxon>Comamonas</taxon>
    </lineage>
</organism>
<protein>
    <submittedName>
        <fullName evidence="3">Twin-arginine translocation pathway signal</fullName>
    </submittedName>
</protein>
<keyword evidence="1" id="KW-0732">Signal</keyword>
<evidence type="ECO:0000313" key="3">
    <source>
        <dbReference type="EMBL" id="PEH90716.1"/>
    </source>
</evidence>
<dbReference type="Pfam" id="PF04366">
    <property type="entry name" value="Ysc84"/>
    <property type="match status" value="1"/>
</dbReference>
<name>A0A2A7UZU5_COMTR</name>
<sequence>MVAISHRSTWLAAAAVAAALGIAGCSSTGQTQGKGSAPQTKEQLESQSTAALNRLYEAMPGTRELVAKSRGVLVCPAVIGGSFVIGAEHGKCVLRANGTTRGYYSTTAASIGWQAGGASKAVIYVFSSQDAYNKFLNSDGWSVGADANVAVGKAGANGGIDTTTANAPVSSYVLNNTGLEAGVSVNGSKISKISM</sequence>
<dbReference type="EMBL" id="PDEA01000001">
    <property type="protein sequence ID" value="PEH90716.1"/>
    <property type="molecule type" value="Genomic_DNA"/>
</dbReference>
<evidence type="ECO:0000259" key="2">
    <source>
        <dbReference type="Pfam" id="PF04366"/>
    </source>
</evidence>
<keyword evidence="4" id="KW-1185">Reference proteome</keyword>
<dbReference type="InterPro" id="IPR007461">
    <property type="entry name" value="Ysc84_actin-binding"/>
</dbReference>
<feature type="chain" id="PRO_5013083239" evidence="1">
    <location>
        <begin position="18"/>
        <end position="195"/>
    </location>
</feature>
<dbReference type="Proteomes" id="UP000220246">
    <property type="component" value="Unassembled WGS sequence"/>
</dbReference>
<dbReference type="GeneID" id="80803075"/>
<proteinExistence type="predicted"/>